<dbReference type="InterPro" id="IPR050357">
    <property type="entry name" value="Arrestin_domain-protein"/>
</dbReference>
<dbReference type="InterPro" id="IPR011022">
    <property type="entry name" value="Arrestin_C-like"/>
</dbReference>
<name>A0A1V9YGY6_ACHHY</name>
<organism evidence="2 3">
    <name type="scientific">Achlya hypogyna</name>
    <name type="common">Oomycete</name>
    <name type="synonym">Protoachlya hypogyna</name>
    <dbReference type="NCBI Taxonomy" id="1202772"/>
    <lineage>
        <taxon>Eukaryota</taxon>
        <taxon>Sar</taxon>
        <taxon>Stramenopiles</taxon>
        <taxon>Oomycota</taxon>
        <taxon>Saprolegniomycetes</taxon>
        <taxon>Saprolegniales</taxon>
        <taxon>Achlyaceae</taxon>
        <taxon>Achlya</taxon>
    </lineage>
</organism>
<dbReference type="PANTHER" id="PTHR11188">
    <property type="entry name" value="ARRESTIN DOMAIN CONTAINING PROTEIN"/>
    <property type="match status" value="1"/>
</dbReference>
<dbReference type="Pfam" id="PF02752">
    <property type="entry name" value="Arrestin_C"/>
    <property type="match status" value="1"/>
</dbReference>
<dbReference type="Gene3D" id="2.60.40.640">
    <property type="match status" value="2"/>
</dbReference>
<dbReference type="EMBL" id="JNBR01001828">
    <property type="protein sequence ID" value="OQR84994.1"/>
    <property type="molecule type" value="Genomic_DNA"/>
</dbReference>
<dbReference type="Proteomes" id="UP000243579">
    <property type="component" value="Unassembled WGS sequence"/>
</dbReference>
<keyword evidence="3" id="KW-1185">Reference proteome</keyword>
<proteinExistence type="predicted"/>
<dbReference type="STRING" id="1202772.A0A1V9YGY6"/>
<evidence type="ECO:0000313" key="2">
    <source>
        <dbReference type="EMBL" id="OQR84994.1"/>
    </source>
</evidence>
<reference evidence="2 3" key="1">
    <citation type="journal article" date="2014" name="Genome Biol. Evol.">
        <title>The secreted proteins of Achlya hypogyna and Thraustotheca clavata identify the ancestral oomycete secretome and reveal gene acquisitions by horizontal gene transfer.</title>
        <authorList>
            <person name="Misner I."/>
            <person name="Blouin N."/>
            <person name="Leonard G."/>
            <person name="Richards T.A."/>
            <person name="Lane C.E."/>
        </authorList>
    </citation>
    <scope>NUCLEOTIDE SEQUENCE [LARGE SCALE GENOMIC DNA]</scope>
    <source>
        <strain evidence="2 3">ATCC 48635</strain>
    </source>
</reference>
<protein>
    <recommendedName>
        <fullName evidence="1">Arrestin C-terminal-like domain-containing protein</fullName>
    </recommendedName>
</protein>
<dbReference type="InterPro" id="IPR014756">
    <property type="entry name" value="Ig_E-set"/>
</dbReference>
<evidence type="ECO:0000313" key="3">
    <source>
        <dbReference type="Proteomes" id="UP000243579"/>
    </source>
</evidence>
<dbReference type="AlphaFoldDB" id="A0A1V9YGY6"/>
<dbReference type="Pfam" id="PF00339">
    <property type="entry name" value="Arrestin_N"/>
    <property type="match status" value="1"/>
</dbReference>
<dbReference type="PANTHER" id="PTHR11188:SF17">
    <property type="entry name" value="FI21816P1"/>
    <property type="match status" value="1"/>
</dbReference>
<accession>A0A1V9YGY6</accession>
<gene>
    <name evidence="2" type="ORF">ACHHYP_12450</name>
</gene>
<dbReference type="SUPFAM" id="SSF81296">
    <property type="entry name" value="E set domains"/>
    <property type="match status" value="2"/>
</dbReference>
<evidence type="ECO:0000259" key="1">
    <source>
        <dbReference type="SMART" id="SM01017"/>
    </source>
</evidence>
<dbReference type="InterPro" id="IPR014752">
    <property type="entry name" value="Arrestin-like_C"/>
</dbReference>
<sequence>MGFLGQLFGLASKGSVVVTVDKPHYISGEVITGSLQVDVLEPIECNEIVVIVKGKEKVAWTEHDTETRNGETVNVRHKFEEGHEFFHQKLVLFNVQHHISPGQYIYPFQYQLPPGLPGCYDNAHDDDVKAKIEYSIKGTLCIDGVFTRDLKHRQRLTVFAQLAGFVAPSVAEKTQTVRLLCCFNQGTCSLRVAMDKNMYGPGEVPMIQCDVHNLSSKDVTAMRCELVRSVEVRAMGRVRHLRKVLCGATFPGVPAGSQISQPQPFQLTGNGLYPSTRSRNISCSYAIDVVCDIPWCPDVELHLPIALGAPVLVPVQAVQGYGSI</sequence>
<comment type="caution">
    <text evidence="2">The sequence shown here is derived from an EMBL/GenBank/DDBJ whole genome shotgun (WGS) entry which is preliminary data.</text>
</comment>
<dbReference type="SMART" id="SM01017">
    <property type="entry name" value="Arrestin_C"/>
    <property type="match status" value="1"/>
</dbReference>
<dbReference type="InterPro" id="IPR011021">
    <property type="entry name" value="Arrestin-like_N"/>
</dbReference>
<dbReference type="GO" id="GO:0005737">
    <property type="term" value="C:cytoplasm"/>
    <property type="evidence" value="ECO:0007669"/>
    <property type="project" value="TreeGrafter"/>
</dbReference>
<dbReference type="OrthoDB" id="7785529at2759"/>
<dbReference type="GO" id="GO:0015031">
    <property type="term" value="P:protein transport"/>
    <property type="evidence" value="ECO:0007669"/>
    <property type="project" value="TreeGrafter"/>
</dbReference>
<feature type="domain" description="Arrestin C-terminal-like" evidence="1">
    <location>
        <begin position="184"/>
        <end position="311"/>
    </location>
</feature>